<protein>
    <recommendedName>
        <fullName evidence="2">T2SS protein K first SAM-like domain-containing protein</fullName>
    </recommendedName>
</protein>
<sequence>MHSAPRHAPQTQQGFALLLVLWTLVTLSLIGTALLVGSKAATEQDAAETLLATTQAQADAAIQTALYHLLTTGSAHWAADGTFHTITEPDLTADVRIQIEAGKINPNNAPPGLLTAVFETAGLQTPAAQTLARMVVLWRTPPSLTQQANRQANTSLFATLGACRPAGRPMRTLDDMAEIPGMTPSLLQTLAPHLSFTQKDMPSPRTHDPFLHAVFAHMQTQPQGGPSPMQGSPLSPPAQEETTANWADRTLIVTARVTRPGGHMLLRRAVLAPQPGRSIPFAVLSQETLRQDQM</sequence>
<dbReference type="OrthoDB" id="7226260at2"/>
<organism evidence="3 4">
    <name type="scientific">Acetobacter persici</name>
    <dbReference type="NCBI Taxonomy" id="1076596"/>
    <lineage>
        <taxon>Bacteria</taxon>
        <taxon>Pseudomonadati</taxon>
        <taxon>Pseudomonadota</taxon>
        <taxon>Alphaproteobacteria</taxon>
        <taxon>Acetobacterales</taxon>
        <taxon>Acetobacteraceae</taxon>
        <taxon>Acetobacter</taxon>
    </lineage>
</organism>
<evidence type="ECO:0000313" key="4">
    <source>
        <dbReference type="Proteomes" id="UP000548726"/>
    </source>
</evidence>
<gene>
    <name evidence="3" type="ORF">DmAi_14280</name>
</gene>
<dbReference type="EMBL" id="BLJP01000004">
    <property type="protein sequence ID" value="GFE93369.1"/>
    <property type="molecule type" value="Genomic_DNA"/>
</dbReference>
<accession>A0A6V8I720</accession>
<dbReference type="InterPro" id="IPR049031">
    <property type="entry name" value="T2SSK_SAM-like_1st"/>
</dbReference>
<dbReference type="RefSeq" id="WP_086654788.1">
    <property type="nucleotide sequence ID" value="NZ_BLJP01000004.1"/>
</dbReference>
<keyword evidence="4" id="KW-1185">Reference proteome</keyword>
<dbReference type="InterPro" id="IPR038072">
    <property type="entry name" value="GspK_central_sf"/>
</dbReference>
<feature type="domain" description="T2SS protein K first SAM-like" evidence="2">
    <location>
        <begin position="107"/>
        <end position="195"/>
    </location>
</feature>
<feature type="compositionally biased region" description="Low complexity" evidence="1">
    <location>
        <begin position="221"/>
        <end position="233"/>
    </location>
</feature>
<dbReference type="AlphaFoldDB" id="A0A6V8I720"/>
<dbReference type="Proteomes" id="UP000548726">
    <property type="component" value="Unassembled WGS sequence"/>
</dbReference>
<name>A0A6V8I720_9PROT</name>
<evidence type="ECO:0000256" key="1">
    <source>
        <dbReference type="SAM" id="MobiDB-lite"/>
    </source>
</evidence>
<evidence type="ECO:0000313" key="3">
    <source>
        <dbReference type="EMBL" id="GFE93369.1"/>
    </source>
</evidence>
<dbReference type="Pfam" id="PF21687">
    <property type="entry name" value="T2SSK_1st"/>
    <property type="match status" value="1"/>
</dbReference>
<evidence type="ECO:0000259" key="2">
    <source>
        <dbReference type="Pfam" id="PF21687"/>
    </source>
</evidence>
<feature type="region of interest" description="Disordered" evidence="1">
    <location>
        <begin position="220"/>
        <end position="245"/>
    </location>
</feature>
<dbReference type="SUPFAM" id="SSF158544">
    <property type="entry name" value="GspK insert domain-like"/>
    <property type="match status" value="1"/>
</dbReference>
<comment type="caution">
    <text evidence="3">The sequence shown here is derived from an EMBL/GenBank/DDBJ whole genome shotgun (WGS) entry which is preliminary data.</text>
</comment>
<proteinExistence type="predicted"/>
<dbReference type="Gene3D" id="1.10.40.60">
    <property type="entry name" value="EpsJ-like"/>
    <property type="match status" value="1"/>
</dbReference>
<reference evidence="3 4" key="1">
    <citation type="journal article" date="2020" name="Cell Rep.">
        <title>Local necrotic cells trigger systemic immune activation via gut microbiome dysbiosis in Drosophila.</title>
        <authorList>
            <person name="Kosakamoto H."/>
            <person name="Yamauchi T."/>
            <person name="Akuzawa-Tokita Y."/>
            <person name="Nishimura K."/>
            <person name="Soga T."/>
            <person name="Murakami T."/>
            <person name="Mori H."/>
            <person name="Yamamoto K."/>
            <person name="Miyazaki R."/>
            <person name="Koto A."/>
            <person name="Miura M."/>
            <person name="Obata F."/>
        </authorList>
    </citation>
    <scope>NUCLEOTIDE SEQUENCE [LARGE SCALE GENOMIC DNA]</scope>
    <source>
        <strain evidence="3 4">Ai</strain>
    </source>
</reference>